<dbReference type="AlphaFoldDB" id="A0A844HAB1"/>
<feature type="chain" id="PRO_5033050394" evidence="1">
    <location>
        <begin position="27"/>
        <end position="263"/>
    </location>
</feature>
<dbReference type="RefSeq" id="WP_155065214.1">
    <property type="nucleotide sequence ID" value="NZ_WMIF01000020.1"/>
</dbReference>
<gene>
    <name evidence="2" type="ORF">GL279_13745</name>
</gene>
<organism evidence="2 3">
    <name type="scientific">Paracoccus limosus</name>
    <dbReference type="NCBI Taxonomy" id="913252"/>
    <lineage>
        <taxon>Bacteria</taxon>
        <taxon>Pseudomonadati</taxon>
        <taxon>Pseudomonadota</taxon>
        <taxon>Alphaproteobacteria</taxon>
        <taxon>Rhodobacterales</taxon>
        <taxon>Paracoccaceae</taxon>
        <taxon>Paracoccus</taxon>
    </lineage>
</organism>
<evidence type="ECO:0000313" key="3">
    <source>
        <dbReference type="Proteomes" id="UP000442533"/>
    </source>
</evidence>
<evidence type="ECO:0000313" key="2">
    <source>
        <dbReference type="EMBL" id="MTH35667.1"/>
    </source>
</evidence>
<reference evidence="2 3" key="1">
    <citation type="submission" date="2019-11" db="EMBL/GenBank/DDBJ databases">
        <authorList>
            <person name="Dong K."/>
        </authorList>
    </citation>
    <scope>NUCLEOTIDE SEQUENCE [LARGE SCALE GENOMIC DNA]</scope>
    <source>
        <strain evidence="2 3">JCM 17370</strain>
    </source>
</reference>
<comment type="caution">
    <text evidence="2">The sequence shown here is derived from an EMBL/GenBank/DDBJ whole genome shotgun (WGS) entry which is preliminary data.</text>
</comment>
<feature type="signal peptide" evidence="1">
    <location>
        <begin position="1"/>
        <end position="26"/>
    </location>
</feature>
<proteinExistence type="predicted"/>
<dbReference type="EMBL" id="WMIF01000020">
    <property type="protein sequence ID" value="MTH35667.1"/>
    <property type="molecule type" value="Genomic_DNA"/>
</dbReference>
<protein>
    <submittedName>
        <fullName evidence="2">Uncharacterized protein</fullName>
    </submittedName>
</protein>
<sequence>MIGIGNGLRAAILALAGMAPAGMALAQDMTTPEFWDDVDRNIREQQAEQMRLNQTLADEAMAQADGGDEGGDEGGYAPNSFVSFPPQAWADWANHARETHQQELDERFGKDPAYQALQRGTWTYHASGPRQSFKTCAATFWTRNGGVSFVHLGADQDFTLLGFFGAAIPSVRQPRVLRLQLIQSGEAQTVQALNVNMGSVKSMGMVLFNVHTPKTLIDSIEDRQDFEIRSNGKMIARGAWHSGLKARDQMASCLRSQGYLARK</sequence>
<dbReference type="OrthoDB" id="8453460at2"/>
<keyword evidence="3" id="KW-1185">Reference proteome</keyword>
<accession>A0A844HAB1</accession>
<keyword evidence="1" id="KW-0732">Signal</keyword>
<name>A0A844HAB1_9RHOB</name>
<evidence type="ECO:0000256" key="1">
    <source>
        <dbReference type="SAM" id="SignalP"/>
    </source>
</evidence>
<dbReference type="Proteomes" id="UP000442533">
    <property type="component" value="Unassembled WGS sequence"/>
</dbReference>